<evidence type="ECO:0000313" key="3">
    <source>
        <dbReference type="Proteomes" id="UP000066487"/>
    </source>
</evidence>
<reference evidence="2 3" key="2">
    <citation type="journal article" date="2018" name="Nature">
        <title>Mutant phenotypes for thousands of bacterial genes of unknown function.</title>
        <authorList>
            <person name="Price M.N."/>
            <person name="Wetmore K.M."/>
            <person name="Waters R.J."/>
            <person name="Callaghan M."/>
            <person name="Ray J."/>
            <person name="Liu H."/>
            <person name="Kuehl J.V."/>
            <person name="Melnyk R.A."/>
            <person name="Lamson J.S."/>
            <person name="Suh Y."/>
            <person name="Carlson H.K."/>
            <person name="Esquivel Z."/>
            <person name="Sadeeshkumar H."/>
            <person name="Chakraborty R."/>
            <person name="Zane G.M."/>
            <person name="Rubin B.E."/>
            <person name="Wall J.D."/>
            <person name="Visel A."/>
            <person name="Bristow J."/>
            <person name="Blow M.J."/>
            <person name="Arkin A.P."/>
            <person name="Deutschbauer A.M."/>
        </authorList>
    </citation>
    <scope>NUCLEOTIDE SEQUENCE [LARGE SCALE GENOMIC DNA]</scope>
    <source>
        <strain evidence="2 3">FW300-N2E3</strain>
    </source>
</reference>
<reference evidence="3" key="1">
    <citation type="submission" date="2015-09" db="EMBL/GenBank/DDBJ databases">
        <title>Whole genome sequence of Pseudomonas fluorescens FW300-N2E3.</title>
        <authorList>
            <person name="Ray J."/>
            <person name="Melnyk R."/>
            <person name="Deutschbauer A."/>
        </authorList>
    </citation>
    <scope>NUCLEOTIDE SEQUENCE [LARGE SCALE GENOMIC DNA]</scope>
    <source>
        <strain evidence="3">FW300-N2E3</strain>
    </source>
</reference>
<feature type="domain" description="DUF4123" evidence="1">
    <location>
        <begin position="5"/>
        <end position="122"/>
    </location>
</feature>
<dbReference type="EMBL" id="CP012830">
    <property type="protein sequence ID" value="ALI00240.1"/>
    <property type="molecule type" value="Genomic_DNA"/>
</dbReference>
<gene>
    <name evidence="2" type="ORF">AO353_03960</name>
</gene>
<evidence type="ECO:0000259" key="1">
    <source>
        <dbReference type="Pfam" id="PF13503"/>
    </source>
</evidence>
<name>A0A0N9VQ34_PSEFL</name>
<organism evidence="2 3">
    <name type="scientific">Pseudomonas fluorescens</name>
    <dbReference type="NCBI Taxonomy" id="294"/>
    <lineage>
        <taxon>Bacteria</taxon>
        <taxon>Pseudomonadati</taxon>
        <taxon>Pseudomonadota</taxon>
        <taxon>Gammaproteobacteria</taxon>
        <taxon>Pseudomonadales</taxon>
        <taxon>Pseudomonadaceae</taxon>
        <taxon>Pseudomonas</taxon>
    </lineage>
</organism>
<dbReference type="OrthoDB" id="6878614at2"/>
<dbReference type="RefSeq" id="WP_054593778.1">
    <property type="nucleotide sequence ID" value="NZ_CP012830.1"/>
</dbReference>
<protein>
    <recommendedName>
        <fullName evidence="1">DUF4123 domain-containing protein</fullName>
    </recommendedName>
</protein>
<sequence>MSQAYLLLDRAQIERLPERLFELESTAFQSLYQTTAFGLLEEVGPVLVPVSPNSPLAYTFYREWSAMCGIWLESEAQEAVVLEHLRSLIHARVEGDVTVLFRYYDPRITALWLTGLPPHERDRLMGPVRLIRLPELDIHQENPDQPAAQYAQEPWLYLPAEQLEHLGTAQRQQLAQRLIEHSQQYFAEYLQGLDAFALQQWASQCQHTAGRHGYSAIDEVLLWARFHAVLGTDFPDAPAHAAYRQILVEPGVSPRQRLENLNAELTRQQLTDKEGCV</sequence>
<dbReference type="AlphaFoldDB" id="A0A0N9VQ34"/>
<accession>A0A0N9VQ34</accession>
<dbReference type="InterPro" id="IPR025391">
    <property type="entry name" value="DUF4123"/>
</dbReference>
<evidence type="ECO:0000313" key="2">
    <source>
        <dbReference type="EMBL" id="ALI00240.1"/>
    </source>
</evidence>
<dbReference type="Pfam" id="PF13503">
    <property type="entry name" value="DUF4123"/>
    <property type="match status" value="1"/>
</dbReference>
<proteinExistence type="predicted"/>
<dbReference type="Proteomes" id="UP000066487">
    <property type="component" value="Chromosome"/>
</dbReference>